<reference evidence="14" key="1">
    <citation type="submission" date="2015-03" db="EMBL/GenBank/DDBJ databases">
        <authorList>
            <consortium name="Pathogen Informatics"/>
        </authorList>
    </citation>
    <scope>NUCLEOTIDE SEQUENCE [LARGE SCALE GENOMIC DNA]</scope>
    <source>
        <strain evidence="14">SMRU2248</strain>
    </source>
</reference>
<evidence type="ECO:0000256" key="4">
    <source>
        <dbReference type="ARBA" id="ARBA00007637"/>
    </source>
</evidence>
<evidence type="ECO:0000256" key="5">
    <source>
        <dbReference type="ARBA" id="ARBA00013189"/>
    </source>
</evidence>
<dbReference type="InterPro" id="IPR005886">
    <property type="entry name" value="UDP_G4E"/>
</dbReference>
<keyword evidence="10 11" id="KW-0119">Carbohydrate metabolism</keyword>
<evidence type="ECO:0000259" key="12">
    <source>
        <dbReference type="Pfam" id="PF01370"/>
    </source>
</evidence>
<dbReference type="Proteomes" id="UP000041827">
    <property type="component" value="Unassembled WGS sequence"/>
</dbReference>
<dbReference type="PANTHER" id="PTHR43725">
    <property type="entry name" value="UDP-GLUCOSE 4-EPIMERASE"/>
    <property type="match status" value="1"/>
</dbReference>
<keyword evidence="9 11" id="KW-0413">Isomerase</keyword>
<evidence type="ECO:0000256" key="7">
    <source>
        <dbReference type="ARBA" id="ARBA00023027"/>
    </source>
</evidence>
<dbReference type="InterPro" id="IPR036291">
    <property type="entry name" value="NAD(P)-bd_dom_sf"/>
</dbReference>
<evidence type="ECO:0000256" key="9">
    <source>
        <dbReference type="ARBA" id="ARBA00023235"/>
    </source>
</evidence>
<accession>A0A0T8UFG0</accession>
<feature type="domain" description="NAD-dependent epimerase/dehydratase" evidence="12">
    <location>
        <begin position="5"/>
        <end position="256"/>
    </location>
</feature>
<dbReference type="EMBL" id="CMJT01000024">
    <property type="protein sequence ID" value="CKB20664.1"/>
    <property type="molecule type" value="Genomic_DNA"/>
</dbReference>
<dbReference type="RefSeq" id="WP_078934347.1">
    <property type="nucleotide sequence ID" value="NZ_CMJT01000024.1"/>
</dbReference>
<evidence type="ECO:0000256" key="8">
    <source>
        <dbReference type="ARBA" id="ARBA00023144"/>
    </source>
</evidence>
<dbReference type="EC" id="5.1.3.2" evidence="5 11"/>
<dbReference type="CDD" id="cd05247">
    <property type="entry name" value="UDP_G4E_1_SDR_e"/>
    <property type="match status" value="1"/>
</dbReference>
<keyword evidence="8" id="KW-0299">Galactose metabolism</keyword>
<dbReference type="NCBIfam" id="TIGR01179">
    <property type="entry name" value="galE"/>
    <property type="match status" value="1"/>
</dbReference>
<dbReference type="UniPathway" id="UPA00214"/>
<evidence type="ECO:0000256" key="10">
    <source>
        <dbReference type="ARBA" id="ARBA00023277"/>
    </source>
</evidence>
<comment type="cofactor">
    <cofactor evidence="2 11">
        <name>NAD(+)</name>
        <dbReference type="ChEBI" id="CHEBI:57540"/>
    </cofactor>
</comment>
<evidence type="ECO:0000256" key="2">
    <source>
        <dbReference type="ARBA" id="ARBA00001911"/>
    </source>
</evidence>
<evidence type="ECO:0000313" key="13">
    <source>
        <dbReference type="EMBL" id="CKB20664.1"/>
    </source>
</evidence>
<dbReference type="Gene3D" id="3.40.50.720">
    <property type="entry name" value="NAD(P)-binding Rossmann-like Domain"/>
    <property type="match status" value="1"/>
</dbReference>
<protein>
    <recommendedName>
        <fullName evidence="6 11">UDP-glucose 4-epimerase</fullName>
        <ecNumber evidence="5 11">5.1.3.2</ecNumber>
    </recommendedName>
</protein>
<sequence length="333" mass="37193">MTKTILVTGGAGYIGSHTVKALLNAGYKVHVLDNLSTGNRSAVDSRASFKQLDVYDANALKAYLEENQIDAVLHCAGEIVVSESIENPSKYFTANVAGMNQVLKVLSEVGIQKIMFSSTASLYGNNCIDKPATEDTLLDPVNPYAETKLMGERMIYWMANRYDWKYVIFRYFNVAGAEMDASNGLRVKNPTHIIPNINKTALGQNDSLKIFGDDYDTRDGSCIRDYIHVLDLAQAHVKGMNYLFQEDNSSQIFNLGTEKGYTVKEIFKTAEELLDQKIPHEIVARRAGDPASVLADASKAKQYLDWQASYSLEDIILSDYRWRVKEGKNILES</sequence>
<comment type="catalytic activity">
    <reaction evidence="1 11">
        <text>UDP-alpha-D-glucose = UDP-alpha-D-galactose</text>
        <dbReference type="Rhea" id="RHEA:22168"/>
        <dbReference type="ChEBI" id="CHEBI:58885"/>
        <dbReference type="ChEBI" id="CHEBI:66914"/>
        <dbReference type="EC" id="5.1.3.2"/>
    </reaction>
</comment>
<evidence type="ECO:0000256" key="3">
    <source>
        <dbReference type="ARBA" id="ARBA00004947"/>
    </source>
</evidence>
<dbReference type="GO" id="GO:0003978">
    <property type="term" value="F:UDP-glucose 4-epimerase activity"/>
    <property type="evidence" value="ECO:0007669"/>
    <property type="project" value="UniProtKB-UniRule"/>
</dbReference>
<dbReference type="PANTHER" id="PTHR43725:SF53">
    <property type="entry name" value="UDP-ARABINOSE 4-EPIMERASE 1"/>
    <property type="match status" value="1"/>
</dbReference>
<evidence type="ECO:0000313" key="14">
    <source>
        <dbReference type="Proteomes" id="UP000041827"/>
    </source>
</evidence>
<evidence type="ECO:0000256" key="1">
    <source>
        <dbReference type="ARBA" id="ARBA00000083"/>
    </source>
</evidence>
<dbReference type="Pfam" id="PF01370">
    <property type="entry name" value="Epimerase"/>
    <property type="match status" value="1"/>
</dbReference>
<gene>
    <name evidence="13" type="primary">galE_3</name>
    <name evidence="13" type="ORF">ERS021757_01975</name>
</gene>
<dbReference type="AlphaFoldDB" id="A0A0T8UFG0"/>
<name>A0A0T8UFG0_9STRE</name>
<dbReference type="InterPro" id="IPR001509">
    <property type="entry name" value="Epimerase_deHydtase"/>
</dbReference>
<proteinExistence type="inferred from homology"/>
<evidence type="ECO:0000256" key="11">
    <source>
        <dbReference type="RuleBase" id="RU366046"/>
    </source>
</evidence>
<comment type="subunit">
    <text evidence="11">Homodimer.</text>
</comment>
<comment type="pathway">
    <text evidence="3 11">Carbohydrate metabolism; galactose metabolism.</text>
</comment>
<dbReference type="Gene3D" id="3.90.25.10">
    <property type="entry name" value="UDP-galactose 4-epimerase, domain 1"/>
    <property type="match status" value="1"/>
</dbReference>
<dbReference type="GO" id="GO:0033499">
    <property type="term" value="P:galactose catabolic process via UDP-galactose, Leloir pathway"/>
    <property type="evidence" value="ECO:0007669"/>
    <property type="project" value="TreeGrafter"/>
</dbReference>
<organism evidence="13 14">
    <name type="scientific">Streptococcus pseudopneumoniae</name>
    <dbReference type="NCBI Taxonomy" id="257758"/>
    <lineage>
        <taxon>Bacteria</taxon>
        <taxon>Bacillati</taxon>
        <taxon>Bacillota</taxon>
        <taxon>Bacilli</taxon>
        <taxon>Lactobacillales</taxon>
        <taxon>Streptococcaceae</taxon>
        <taxon>Streptococcus</taxon>
    </lineage>
</organism>
<dbReference type="SUPFAM" id="SSF51735">
    <property type="entry name" value="NAD(P)-binding Rossmann-fold domains"/>
    <property type="match status" value="1"/>
</dbReference>
<evidence type="ECO:0000256" key="6">
    <source>
        <dbReference type="ARBA" id="ARBA00018569"/>
    </source>
</evidence>
<keyword evidence="7 11" id="KW-0520">NAD</keyword>
<comment type="similarity">
    <text evidence="4 11">Belongs to the NAD(P)-dependent epimerase/dehydratase family.</text>
</comment>